<dbReference type="GO" id="GO:0005654">
    <property type="term" value="C:nucleoplasm"/>
    <property type="evidence" value="ECO:0007669"/>
    <property type="project" value="TreeGrafter"/>
</dbReference>
<accession>A0A2X0MRY4</accession>
<dbReference type="InterPro" id="IPR036570">
    <property type="entry name" value="HORMA_dom_sf"/>
</dbReference>
<feature type="domain" description="HORMA" evidence="8">
    <location>
        <begin position="14"/>
        <end position="240"/>
    </location>
</feature>
<dbReference type="Pfam" id="PF02301">
    <property type="entry name" value="HORMA"/>
    <property type="match status" value="1"/>
</dbReference>
<dbReference type="SUPFAM" id="SSF56019">
    <property type="entry name" value="The spindle assembly checkpoint protein mad2"/>
    <property type="match status" value="1"/>
</dbReference>
<keyword evidence="10" id="KW-1185">Reference proteome</keyword>
<dbReference type="STRING" id="796604.A0A2X0MRY4"/>
<proteinExistence type="inferred from homology"/>
<evidence type="ECO:0000256" key="5">
    <source>
        <dbReference type="ARBA" id="ARBA00023242"/>
    </source>
</evidence>
<dbReference type="InterPro" id="IPR003511">
    <property type="entry name" value="HORMA_dom"/>
</dbReference>
<evidence type="ECO:0000256" key="2">
    <source>
        <dbReference type="ARBA" id="ARBA00010348"/>
    </source>
</evidence>
<keyword evidence="6" id="KW-0131">Cell cycle</keyword>
<protein>
    <submittedName>
        <fullName evidence="9">BQ5605_C027g10376 protein</fullName>
    </submittedName>
</protein>
<reference evidence="9 10" key="1">
    <citation type="submission" date="2016-11" db="EMBL/GenBank/DDBJ databases">
        <authorList>
            <person name="Jaros S."/>
            <person name="Januszkiewicz K."/>
            <person name="Wedrychowicz H."/>
        </authorList>
    </citation>
    <scope>NUCLEOTIDE SEQUENCE [LARGE SCALE GENOMIC DNA]</scope>
</reference>
<organism evidence="9 10">
    <name type="scientific">Microbotryum silenes-dioicae</name>
    <dbReference type="NCBI Taxonomy" id="796604"/>
    <lineage>
        <taxon>Eukaryota</taxon>
        <taxon>Fungi</taxon>
        <taxon>Dikarya</taxon>
        <taxon>Basidiomycota</taxon>
        <taxon>Pucciniomycotina</taxon>
        <taxon>Microbotryomycetes</taxon>
        <taxon>Microbotryales</taxon>
        <taxon>Microbotryaceae</taxon>
        <taxon>Microbotryum</taxon>
    </lineage>
</organism>
<dbReference type="PANTHER" id="PTHR11842:SF11">
    <property type="entry name" value="MITOTIC SPINDLE ASSEMBLY CHECKPOINT PROTEIN MAD2A"/>
    <property type="match status" value="1"/>
</dbReference>
<comment type="subcellular location">
    <subcellularLocation>
        <location evidence="1">Nucleus</location>
    </subcellularLocation>
</comment>
<evidence type="ECO:0000256" key="6">
    <source>
        <dbReference type="ARBA" id="ARBA00023306"/>
    </source>
</evidence>
<evidence type="ECO:0000256" key="3">
    <source>
        <dbReference type="ARBA" id="ARBA00022618"/>
    </source>
</evidence>
<dbReference type="EMBL" id="FQNC01000089">
    <property type="protein sequence ID" value="SGZ28569.1"/>
    <property type="molecule type" value="Genomic_DNA"/>
</dbReference>
<evidence type="ECO:0000256" key="7">
    <source>
        <dbReference type="SAM" id="MobiDB-lite"/>
    </source>
</evidence>
<sequence length="249" mass="28646">MSTRPKQNQVLSIKGSTKICTEFFEYSVNNILYQRGIYPPDDFKLVKKYGLSLWTCVDESLERYIQNVMKQVSTWMLGGQLESLALVIMDRETREVVERWRFDVEIEDIGAEKEKENQPSPSSETIPDSNTPESKSIKRNTKTPEDIQRDIQQIMRQITSSVTFLPALQDQCKFLHCFVYAQGAFFFSSENTFTILSYAKKDAPVPKEFIDSDPHMIVGEAESVKLRSFSTNRHKINGLVAYRLGSDMI</sequence>
<dbReference type="GO" id="GO:0007094">
    <property type="term" value="P:mitotic spindle assembly checkpoint signaling"/>
    <property type="evidence" value="ECO:0007669"/>
    <property type="project" value="TreeGrafter"/>
</dbReference>
<dbReference type="GO" id="GO:0000776">
    <property type="term" value="C:kinetochore"/>
    <property type="evidence" value="ECO:0007669"/>
    <property type="project" value="TreeGrafter"/>
</dbReference>
<dbReference type="GO" id="GO:0005737">
    <property type="term" value="C:cytoplasm"/>
    <property type="evidence" value="ECO:0007669"/>
    <property type="project" value="TreeGrafter"/>
</dbReference>
<keyword evidence="3" id="KW-0132">Cell division</keyword>
<keyword evidence="5" id="KW-0539">Nucleus</keyword>
<dbReference type="PROSITE" id="PS50815">
    <property type="entry name" value="HORMA"/>
    <property type="match status" value="1"/>
</dbReference>
<comment type="similarity">
    <text evidence="2">Belongs to the MAD2 family.</text>
</comment>
<dbReference type="AlphaFoldDB" id="A0A2X0MRY4"/>
<feature type="compositionally biased region" description="Polar residues" evidence="7">
    <location>
        <begin position="118"/>
        <end position="134"/>
    </location>
</feature>
<evidence type="ECO:0000256" key="4">
    <source>
        <dbReference type="ARBA" id="ARBA00022776"/>
    </source>
</evidence>
<dbReference type="GO" id="GO:0051301">
    <property type="term" value="P:cell division"/>
    <property type="evidence" value="ECO:0007669"/>
    <property type="project" value="UniProtKB-KW"/>
</dbReference>
<name>A0A2X0MRY4_9BASI</name>
<evidence type="ECO:0000256" key="1">
    <source>
        <dbReference type="ARBA" id="ARBA00004123"/>
    </source>
</evidence>
<dbReference type="PANTHER" id="PTHR11842">
    <property type="entry name" value="MITOTIC SPINDLE ASSEMBLY CHECKPOINT PROTEIN MAD2"/>
    <property type="match status" value="1"/>
</dbReference>
<evidence type="ECO:0000313" key="9">
    <source>
        <dbReference type="EMBL" id="SGZ28569.1"/>
    </source>
</evidence>
<evidence type="ECO:0000259" key="8">
    <source>
        <dbReference type="PROSITE" id="PS50815"/>
    </source>
</evidence>
<feature type="region of interest" description="Disordered" evidence="7">
    <location>
        <begin position="111"/>
        <end position="148"/>
    </location>
</feature>
<evidence type="ECO:0000313" key="10">
    <source>
        <dbReference type="Proteomes" id="UP000249464"/>
    </source>
</evidence>
<dbReference type="Proteomes" id="UP000249464">
    <property type="component" value="Unassembled WGS sequence"/>
</dbReference>
<keyword evidence="4" id="KW-0498">Mitosis</keyword>
<gene>
    <name evidence="9" type="primary">BQ5605_C027g10376</name>
    <name evidence="9" type="ORF">BQ5605_C027G10376</name>
</gene>
<dbReference type="InterPro" id="IPR045091">
    <property type="entry name" value="Mad2-like"/>
</dbReference>
<dbReference type="Gene3D" id="3.30.900.10">
    <property type="entry name" value="HORMA domain"/>
    <property type="match status" value="1"/>
</dbReference>